<dbReference type="InterPro" id="IPR035901">
    <property type="entry name" value="GIY-YIG_endonuc_sf"/>
</dbReference>
<dbReference type="SUPFAM" id="SSF46600">
    <property type="entry name" value="C-terminal UvrC-binding domain of UvrB"/>
    <property type="match status" value="1"/>
</dbReference>
<dbReference type="PROSITE" id="PS50165">
    <property type="entry name" value="UVRC"/>
    <property type="match status" value="1"/>
</dbReference>
<dbReference type="HAMAP" id="MF_00203">
    <property type="entry name" value="UvrC"/>
    <property type="match status" value="1"/>
</dbReference>
<dbReference type="PANTHER" id="PTHR30562:SF1">
    <property type="entry name" value="UVRABC SYSTEM PROTEIN C"/>
    <property type="match status" value="1"/>
</dbReference>
<evidence type="ECO:0000256" key="7">
    <source>
        <dbReference type="HAMAP-Rule" id="MF_00203"/>
    </source>
</evidence>
<dbReference type="GeneID" id="14309678"/>
<evidence type="ECO:0000256" key="2">
    <source>
        <dbReference type="ARBA" id="ARBA00022763"/>
    </source>
</evidence>
<dbReference type="InterPro" id="IPR004791">
    <property type="entry name" value="UvrC"/>
</dbReference>
<dbReference type="NCBIfam" id="TIGR00194">
    <property type="entry name" value="uvrC"/>
    <property type="match status" value="1"/>
</dbReference>
<evidence type="ECO:0000259" key="9">
    <source>
        <dbReference type="PROSITE" id="PS50165"/>
    </source>
</evidence>
<organism evidence="10 11">
    <name type="scientific">Methanoregula formicica (strain DSM 22288 / NBRC 105244 / SMSP)</name>
    <dbReference type="NCBI Taxonomy" id="593750"/>
    <lineage>
        <taxon>Archaea</taxon>
        <taxon>Methanobacteriati</taxon>
        <taxon>Methanobacteriota</taxon>
        <taxon>Stenosarchaea group</taxon>
        <taxon>Methanomicrobia</taxon>
        <taxon>Methanomicrobiales</taxon>
        <taxon>Methanoregulaceae</taxon>
        <taxon>Methanoregula</taxon>
    </lineage>
</organism>
<dbReference type="eggNOG" id="arCOG04753">
    <property type="taxonomic scope" value="Archaea"/>
</dbReference>
<dbReference type="AlphaFoldDB" id="L0HHP9"/>
<accession>L0HHP9</accession>
<evidence type="ECO:0000256" key="6">
    <source>
        <dbReference type="ARBA" id="ARBA00023236"/>
    </source>
</evidence>
<dbReference type="Pfam" id="PF01541">
    <property type="entry name" value="GIY-YIG"/>
    <property type="match status" value="1"/>
</dbReference>
<dbReference type="RefSeq" id="WP_015286254.1">
    <property type="nucleotide sequence ID" value="NC_019943.1"/>
</dbReference>
<keyword evidence="5 7" id="KW-0234">DNA repair</keyword>
<dbReference type="OrthoDB" id="121419at2157"/>
<keyword evidence="4 7" id="KW-0267">Excision nuclease</keyword>
<sequence length="532" mass="60441">MFDTATLPSAPGCYQFFDKGGTIIYVGKAKNLKKRVSSYFQKKDHDRKTQSLVASIARISVVVTNTETEAFLLENNLIKKHQPKYNIDLKDAKRYAYIELTREPFPRIGIARRTGAGESVYFGPFVSAAERDELVRIVRKIFLIRSCRRLPKRACLRHHLNTCSAPCVGAITQEEYQRQVDRAAELLKGKSTELLHMLREEMAGYSAREEYEKALSVRNQIGAVTRLSERQHVERPKETDQDVIGYTISDDTVYLMVFSVEKGLLMGKQEYSFDNREDFFEEFLVQYYADRVPPSELILSHEVDEALAGYLSERKGKAVHITVPKIGEKKKLLDLVQKNLEYAFLKNEMKTKDLQASLGLADSPEVIECFDISHLSGTAMVGSMVQFRNGVPDKKNYRRFQIKTVEGIDDFASIAEIVKRRYDRLIREDRELPDLIIIDGGKGQLSAAGESLRDLDLTIPVIALAKQEEDVYLPGEVLPRKLDPKGMALHYLQEIRDEAHRFAITYNRLLRKKTAVGSSGSSGSKRKKKNGA</sequence>
<dbReference type="Gene3D" id="3.40.1440.10">
    <property type="entry name" value="GIY-YIG endonuclease"/>
    <property type="match status" value="1"/>
</dbReference>
<dbReference type="GO" id="GO:0006289">
    <property type="term" value="P:nucleotide-excision repair"/>
    <property type="evidence" value="ECO:0007669"/>
    <property type="project" value="UniProtKB-UniRule"/>
</dbReference>
<dbReference type="GO" id="GO:0005737">
    <property type="term" value="C:cytoplasm"/>
    <property type="evidence" value="ECO:0007669"/>
    <property type="project" value="UniProtKB-SubCell"/>
</dbReference>
<evidence type="ECO:0000259" key="8">
    <source>
        <dbReference type="PROSITE" id="PS50164"/>
    </source>
</evidence>
<gene>
    <name evidence="7" type="primary">uvrC</name>
    <name evidence="10" type="ordered locus">Metfor_2286</name>
</gene>
<evidence type="ECO:0000256" key="1">
    <source>
        <dbReference type="ARBA" id="ARBA00022490"/>
    </source>
</evidence>
<dbReference type="GO" id="GO:0009432">
    <property type="term" value="P:SOS response"/>
    <property type="evidence" value="ECO:0007669"/>
    <property type="project" value="UniProtKB-UniRule"/>
</dbReference>
<evidence type="ECO:0000256" key="4">
    <source>
        <dbReference type="ARBA" id="ARBA00022881"/>
    </source>
</evidence>
<dbReference type="FunFam" id="3.30.420.340:FF:000001">
    <property type="entry name" value="UvrABC system protein C"/>
    <property type="match status" value="1"/>
</dbReference>
<dbReference type="CDD" id="cd10434">
    <property type="entry name" value="GIY-YIG_UvrC_Cho"/>
    <property type="match status" value="1"/>
</dbReference>
<dbReference type="Pfam" id="PF22920">
    <property type="entry name" value="UvrC_RNaseH"/>
    <property type="match status" value="1"/>
</dbReference>
<evidence type="ECO:0000313" key="10">
    <source>
        <dbReference type="EMBL" id="AGB03291.1"/>
    </source>
</evidence>
<reference evidence="10 11" key="2">
    <citation type="journal article" date="2014" name="Genome Announc.">
        <title>Complete Genome Sequence of Methanoregula formicica SMSPT, a Mesophilic Hydrogenotrophic Methanogen Isolated from a Methanogenic Upflow Anaerobic Sludge Blanket Reactor.</title>
        <authorList>
            <person name="Yamamoto K."/>
            <person name="Tamaki H."/>
            <person name="Cadillo-Quiroz H."/>
            <person name="Imachi H."/>
            <person name="Kyrpides N."/>
            <person name="Woyke T."/>
            <person name="Goodwin L."/>
            <person name="Zinder S.H."/>
            <person name="Kamagata Y."/>
            <person name="Liu W.T."/>
        </authorList>
    </citation>
    <scope>NUCLEOTIDE SEQUENCE [LARGE SCALE GENOMIC DNA]</scope>
    <source>
        <strain evidence="11">DSM 22288 / NBRC 105244 / SMSP</strain>
    </source>
</reference>
<dbReference type="InterPro" id="IPR000305">
    <property type="entry name" value="GIY-YIG_endonuc"/>
</dbReference>
<dbReference type="InterPro" id="IPR001162">
    <property type="entry name" value="UvrC_RNase_H_dom"/>
</dbReference>
<evidence type="ECO:0000313" key="11">
    <source>
        <dbReference type="Proteomes" id="UP000010824"/>
    </source>
</evidence>
<comment type="subcellular location">
    <subcellularLocation>
        <location evidence="7">Cytoplasm</location>
    </subcellularLocation>
</comment>
<dbReference type="PANTHER" id="PTHR30562">
    <property type="entry name" value="UVRC/OXIDOREDUCTASE"/>
    <property type="match status" value="1"/>
</dbReference>
<dbReference type="EMBL" id="CP003167">
    <property type="protein sequence ID" value="AGB03291.1"/>
    <property type="molecule type" value="Genomic_DNA"/>
</dbReference>
<dbReference type="InterPro" id="IPR050066">
    <property type="entry name" value="UvrABC_protein_C"/>
</dbReference>
<dbReference type="GO" id="GO:0003677">
    <property type="term" value="F:DNA binding"/>
    <property type="evidence" value="ECO:0007669"/>
    <property type="project" value="UniProtKB-UniRule"/>
</dbReference>
<dbReference type="SMART" id="SM00465">
    <property type="entry name" value="GIYc"/>
    <property type="match status" value="1"/>
</dbReference>
<dbReference type="FunFam" id="3.40.1440.10:FF:000001">
    <property type="entry name" value="UvrABC system protein C"/>
    <property type="match status" value="1"/>
</dbReference>
<keyword evidence="6 7" id="KW-0742">SOS response</keyword>
<comment type="similarity">
    <text evidence="7">Belongs to the UvrC family.</text>
</comment>
<dbReference type="Proteomes" id="UP000010824">
    <property type="component" value="Chromosome"/>
</dbReference>
<dbReference type="HOGENOM" id="CLU_014841_3_2_2"/>
<dbReference type="GO" id="GO:0009380">
    <property type="term" value="C:excinuclease repair complex"/>
    <property type="evidence" value="ECO:0007669"/>
    <property type="project" value="InterPro"/>
</dbReference>
<protein>
    <recommendedName>
        <fullName evidence="7">UvrABC system protein C</fullName>
        <shortName evidence="7">Protein UvrC</shortName>
    </recommendedName>
    <alternativeName>
        <fullName evidence="7">Excinuclease ABC subunit C</fullName>
    </alternativeName>
</protein>
<keyword evidence="3 7" id="KW-0228">DNA excision</keyword>
<dbReference type="InParanoid" id="L0HHP9"/>
<dbReference type="InterPro" id="IPR047296">
    <property type="entry name" value="GIY-YIG_UvrC_Cho"/>
</dbReference>
<dbReference type="SUPFAM" id="SSF82771">
    <property type="entry name" value="GIY-YIG endonuclease"/>
    <property type="match status" value="1"/>
</dbReference>
<dbReference type="InterPro" id="IPR038476">
    <property type="entry name" value="UvrC_RNase_H_dom_sf"/>
</dbReference>
<dbReference type="GO" id="GO:0009381">
    <property type="term" value="F:excinuclease ABC activity"/>
    <property type="evidence" value="ECO:0007669"/>
    <property type="project" value="UniProtKB-UniRule"/>
</dbReference>
<evidence type="ECO:0000256" key="5">
    <source>
        <dbReference type="ARBA" id="ARBA00023204"/>
    </source>
</evidence>
<evidence type="ECO:0000256" key="3">
    <source>
        <dbReference type="ARBA" id="ARBA00022769"/>
    </source>
</evidence>
<dbReference type="InterPro" id="IPR036876">
    <property type="entry name" value="UVR_dom_sf"/>
</dbReference>
<feature type="domain" description="UvrC family homology region profile" evidence="9">
    <location>
        <begin position="243"/>
        <end position="452"/>
    </location>
</feature>
<comment type="subunit">
    <text evidence="7">Interacts with UvrB in an incision complex.</text>
</comment>
<keyword evidence="1 7" id="KW-0963">Cytoplasm</keyword>
<reference evidence="11" key="1">
    <citation type="submission" date="2011-12" db="EMBL/GenBank/DDBJ databases">
        <title>Complete sequence of Methanoregula formicicum SMSP.</title>
        <authorList>
            <person name="Lucas S."/>
            <person name="Han J."/>
            <person name="Lapidus A."/>
            <person name="Cheng J.-F."/>
            <person name="Goodwin L."/>
            <person name="Pitluck S."/>
            <person name="Peters L."/>
            <person name="Ovchinnikova G."/>
            <person name="Teshima H."/>
            <person name="Detter J.C."/>
            <person name="Han C."/>
            <person name="Tapia R."/>
            <person name="Land M."/>
            <person name="Hauser L."/>
            <person name="Kyrpides N."/>
            <person name="Ivanova N."/>
            <person name="Pagani I."/>
            <person name="Imachi H."/>
            <person name="Tamaki H."/>
            <person name="Sekiguchi Y."/>
            <person name="Kamagata Y."/>
            <person name="Cadillo-Quiroz H."/>
            <person name="Zinder S."/>
            <person name="Liu W.-T."/>
            <person name="Woyke T."/>
        </authorList>
    </citation>
    <scope>NUCLEOTIDE SEQUENCE [LARGE SCALE GENOMIC DNA]</scope>
    <source>
        <strain evidence="11">DSM 22288 / NBRC 105244 / SMSP</strain>
    </source>
</reference>
<dbReference type="KEGG" id="mfo:Metfor_2286"/>
<feature type="domain" description="GIY-YIG" evidence="8">
    <location>
        <begin position="9"/>
        <end position="87"/>
    </location>
</feature>
<dbReference type="Pfam" id="PF08459">
    <property type="entry name" value="UvrC_RNaseH_dom"/>
    <property type="match status" value="1"/>
</dbReference>
<keyword evidence="11" id="KW-1185">Reference proteome</keyword>
<proteinExistence type="inferred from homology"/>
<dbReference type="STRING" id="593750.Metfor_2286"/>
<keyword evidence="2 7" id="KW-0227">DNA damage</keyword>
<name>L0HHP9_METFS</name>
<comment type="function">
    <text evidence="7">The UvrABC repair system catalyzes the recognition and processing of DNA lesions. UvrC both incises the 5' and 3' sides of the lesion. The N-terminal half is responsible for the 3' incision and the C-terminal half is responsible for the 5' incision.</text>
</comment>
<dbReference type="PROSITE" id="PS50164">
    <property type="entry name" value="GIY_YIG"/>
    <property type="match status" value="1"/>
</dbReference>
<dbReference type="Gene3D" id="3.30.420.340">
    <property type="entry name" value="UvrC, RNAse H endonuclease domain"/>
    <property type="match status" value="1"/>
</dbReference>